<organism evidence="2 3">
    <name type="scientific">Jaminaea rosea</name>
    <dbReference type="NCBI Taxonomy" id="1569628"/>
    <lineage>
        <taxon>Eukaryota</taxon>
        <taxon>Fungi</taxon>
        <taxon>Dikarya</taxon>
        <taxon>Basidiomycota</taxon>
        <taxon>Ustilaginomycotina</taxon>
        <taxon>Exobasidiomycetes</taxon>
        <taxon>Microstromatales</taxon>
        <taxon>Microstromatales incertae sedis</taxon>
        <taxon>Jaminaea</taxon>
    </lineage>
</organism>
<dbReference type="EMBL" id="KZ819675">
    <property type="protein sequence ID" value="PWN25511.1"/>
    <property type="molecule type" value="Genomic_DNA"/>
</dbReference>
<proteinExistence type="predicted"/>
<feature type="chain" id="PRO_5016275473" description="Apple domain-containing protein" evidence="1">
    <location>
        <begin position="27"/>
        <end position="118"/>
    </location>
</feature>
<sequence length="118" mass="12931">MFFSRIAFILSIAIVLLAITWLPASSTLTYGEVGTCSPTKGDTTCINATEAMPVFGYRAPGAVRTDRDCFAFKPQYRMAKVCEDKLCKGRCKKTNLGRGSCLRFSDRADANIQCVVMA</sequence>
<keyword evidence="3" id="KW-1185">Reference proteome</keyword>
<evidence type="ECO:0000313" key="3">
    <source>
        <dbReference type="Proteomes" id="UP000245884"/>
    </source>
</evidence>
<gene>
    <name evidence="2" type="ORF">BDZ90DRAFT_262159</name>
</gene>
<keyword evidence="1" id="KW-0732">Signal</keyword>
<dbReference type="AlphaFoldDB" id="A0A316UMA6"/>
<name>A0A316UMA6_9BASI</name>
<reference evidence="2 3" key="1">
    <citation type="journal article" date="2018" name="Mol. Biol. Evol.">
        <title>Broad Genomic Sampling Reveals a Smut Pathogenic Ancestry of the Fungal Clade Ustilaginomycotina.</title>
        <authorList>
            <person name="Kijpornyongpan T."/>
            <person name="Mondo S.J."/>
            <person name="Barry K."/>
            <person name="Sandor L."/>
            <person name="Lee J."/>
            <person name="Lipzen A."/>
            <person name="Pangilinan J."/>
            <person name="LaButti K."/>
            <person name="Hainaut M."/>
            <person name="Henrissat B."/>
            <person name="Grigoriev I.V."/>
            <person name="Spatafora J.W."/>
            <person name="Aime M.C."/>
        </authorList>
    </citation>
    <scope>NUCLEOTIDE SEQUENCE [LARGE SCALE GENOMIC DNA]</scope>
    <source>
        <strain evidence="2 3">MCA 5214</strain>
    </source>
</reference>
<dbReference type="GeneID" id="37030275"/>
<accession>A0A316UMA6</accession>
<evidence type="ECO:0000256" key="1">
    <source>
        <dbReference type="SAM" id="SignalP"/>
    </source>
</evidence>
<evidence type="ECO:0000313" key="2">
    <source>
        <dbReference type="EMBL" id="PWN25511.1"/>
    </source>
</evidence>
<dbReference type="RefSeq" id="XP_025360123.1">
    <property type="nucleotide sequence ID" value="XM_025508452.1"/>
</dbReference>
<evidence type="ECO:0008006" key="4">
    <source>
        <dbReference type="Google" id="ProtNLM"/>
    </source>
</evidence>
<feature type="signal peptide" evidence="1">
    <location>
        <begin position="1"/>
        <end position="26"/>
    </location>
</feature>
<protein>
    <recommendedName>
        <fullName evidence="4">Apple domain-containing protein</fullName>
    </recommendedName>
</protein>
<dbReference type="Proteomes" id="UP000245884">
    <property type="component" value="Unassembled WGS sequence"/>
</dbReference>